<name>A0A8D3AKH4_SCOMX</name>
<dbReference type="Pfam" id="PF10267">
    <property type="entry name" value="Tmemb_cc2"/>
    <property type="match status" value="1"/>
</dbReference>
<proteinExistence type="inferred from homology"/>
<evidence type="ECO:0000313" key="11">
    <source>
        <dbReference type="Proteomes" id="UP000694558"/>
    </source>
</evidence>
<keyword evidence="5 7" id="KW-0175">Coiled coil</keyword>
<evidence type="ECO:0000256" key="2">
    <source>
        <dbReference type="ARBA" id="ARBA00008108"/>
    </source>
</evidence>
<dbReference type="Ensembl" id="ENSSMAT00000019890.2">
    <property type="protein sequence ID" value="ENSSMAP00000019647.1"/>
    <property type="gene ID" value="ENSSMAG00000012052.2"/>
</dbReference>
<gene>
    <name evidence="10" type="primary">TMCC1</name>
</gene>
<comment type="similarity">
    <text evidence="2">Belongs to the TEX28 family.</text>
</comment>
<dbReference type="Proteomes" id="UP000694558">
    <property type="component" value="Chromosome 11"/>
</dbReference>
<feature type="compositionally biased region" description="Low complexity" evidence="8">
    <location>
        <begin position="463"/>
        <end position="477"/>
    </location>
</feature>
<evidence type="ECO:0000256" key="7">
    <source>
        <dbReference type="SAM" id="Coils"/>
    </source>
</evidence>
<evidence type="ECO:0000256" key="9">
    <source>
        <dbReference type="SAM" id="Phobius"/>
    </source>
</evidence>
<feature type="compositionally biased region" description="Basic and acidic residues" evidence="8">
    <location>
        <begin position="9"/>
        <end position="20"/>
    </location>
</feature>
<feature type="region of interest" description="Disordered" evidence="8">
    <location>
        <begin position="417"/>
        <end position="492"/>
    </location>
</feature>
<evidence type="ECO:0000313" key="10">
    <source>
        <dbReference type="Ensembl" id="ENSSMAP00000019647.1"/>
    </source>
</evidence>
<evidence type="ECO:0000256" key="4">
    <source>
        <dbReference type="ARBA" id="ARBA00022989"/>
    </source>
</evidence>
<feature type="compositionally biased region" description="Low complexity" evidence="8">
    <location>
        <begin position="80"/>
        <end position="106"/>
    </location>
</feature>
<keyword evidence="4 9" id="KW-1133">Transmembrane helix</keyword>
<dbReference type="OrthoDB" id="10072335at2759"/>
<feature type="coiled-coil region" evidence="7">
    <location>
        <begin position="311"/>
        <end position="345"/>
    </location>
</feature>
<dbReference type="InterPro" id="IPR019394">
    <property type="entry name" value="TEX28/TMCC"/>
</dbReference>
<comment type="subcellular location">
    <subcellularLocation>
        <location evidence="1">Membrane</location>
    </subcellularLocation>
</comment>
<keyword evidence="3 9" id="KW-0812">Transmembrane</keyword>
<evidence type="ECO:0000256" key="5">
    <source>
        <dbReference type="ARBA" id="ARBA00023054"/>
    </source>
</evidence>
<dbReference type="PANTHER" id="PTHR17613">
    <property type="entry name" value="CEREBRAL PROTEIN-11-RELATED"/>
    <property type="match status" value="1"/>
</dbReference>
<dbReference type="GeneTree" id="ENSGT00940000155189"/>
<accession>A0A8D3AKH4</accession>
<sequence>MKSQQGHMQPREGSQREPEGKGLSSGRGARKGGGPGLIRASSQSEHPSFSKMSQNARESVGVLGQGLKQLFQQERRRFSLSRSATTTSSSSSSSSSVVSAGGTTPSAPDDAFGSGCPDSDRPSAPVVPSTAGQGSAAAGIMRRGTSLQSRRSKGCGSALGGGDFDPFLRGSPQPPRRRNTNDPQQHTSRPRSSSTTDAKPSSPAPGNTGSDVVLSSGYQSTEETDRIDRLEVSGLGQTPLAVSCGADGSFPGGEDSTPDPQRTKQAIAQLQQKILKLTEQIKIEQTARDDNVAEYLKLANNADKQQSTRIKQVFEKKNQKSAQTIQQLQRKLEHYHRKLREVEHNGIPRQPKDVLRDMQQGLKGVGARVTGFSEGVVDSVKGGLSSFSQATHSAAGAVVSKPREIASLIRNKFGSADNIPSLKDSLDDPSVDEGVTGAGGRSFGSAGHHLQSSPKYGSEDDCSSATSGSAGANSTTGAPGGPPSSKDNTLDRGQSSSLEMLLQEVQDLREGQARLEESLDGLKSHYQRDYTVVMQALQEERFRCERLEEQLNDLTELHQNEILNLKQELASMEEKIAYQSYERARDIQEALEACQTRISKMELQQQQQQVVQLEGLENATARTLLGKLINVLLALMAVLLVFVSTVANCVVPLMKTRSRSLSTLLLILLLAFLWRNWDALSGYTHRALQSPG</sequence>
<organism evidence="10 11">
    <name type="scientific">Scophthalmus maximus</name>
    <name type="common">Turbot</name>
    <name type="synonym">Psetta maxima</name>
    <dbReference type="NCBI Taxonomy" id="52904"/>
    <lineage>
        <taxon>Eukaryota</taxon>
        <taxon>Metazoa</taxon>
        <taxon>Chordata</taxon>
        <taxon>Craniata</taxon>
        <taxon>Vertebrata</taxon>
        <taxon>Euteleostomi</taxon>
        <taxon>Actinopterygii</taxon>
        <taxon>Neopterygii</taxon>
        <taxon>Teleostei</taxon>
        <taxon>Neoteleostei</taxon>
        <taxon>Acanthomorphata</taxon>
        <taxon>Carangaria</taxon>
        <taxon>Pleuronectiformes</taxon>
        <taxon>Pleuronectoidei</taxon>
        <taxon>Scophthalmidae</taxon>
        <taxon>Scophthalmus</taxon>
    </lineage>
</organism>
<feature type="transmembrane region" description="Helical" evidence="9">
    <location>
        <begin position="628"/>
        <end position="653"/>
    </location>
</feature>
<dbReference type="PANTHER" id="PTHR17613:SF22">
    <property type="entry name" value="TRANSMEMBRANE AND COILED-COIL DOMAINS PROTEIN 1 ISOFORM X1"/>
    <property type="match status" value="1"/>
</dbReference>
<reference evidence="10" key="1">
    <citation type="submission" date="2023-05" db="EMBL/GenBank/DDBJ databases">
        <title>High-quality long-read genome of Scophthalmus maximus.</title>
        <authorList>
            <person name="Lien S."/>
            <person name="Martinez P."/>
        </authorList>
    </citation>
    <scope>NUCLEOTIDE SEQUENCE [LARGE SCALE GENOMIC DNA]</scope>
</reference>
<evidence type="ECO:0000256" key="1">
    <source>
        <dbReference type="ARBA" id="ARBA00004370"/>
    </source>
</evidence>
<feature type="compositionally biased region" description="Polar residues" evidence="8">
    <location>
        <begin position="181"/>
        <end position="210"/>
    </location>
</feature>
<feature type="region of interest" description="Disordered" evidence="8">
    <location>
        <begin position="78"/>
        <end position="264"/>
    </location>
</feature>
<dbReference type="GO" id="GO:0012505">
    <property type="term" value="C:endomembrane system"/>
    <property type="evidence" value="ECO:0007669"/>
    <property type="project" value="TreeGrafter"/>
</dbReference>
<evidence type="ECO:0000256" key="6">
    <source>
        <dbReference type="ARBA" id="ARBA00023136"/>
    </source>
</evidence>
<evidence type="ECO:0000256" key="3">
    <source>
        <dbReference type="ARBA" id="ARBA00022692"/>
    </source>
</evidence>
<reference evidence="10" key="2">
    <citation type="submission" date="2025-08" db="UniProtKB">
        <authorList>
            <consortium name="Ensembl"/>
        </authorList>
    </citation>
    <scope>IDENTIFICATION</scope>
</reference>
<feature type="compositionally biased region" description="Polar residues" evidence="8">
    <location>
        <begin position="40"/>
        <end position="57"/>
    </location>
</feature>
<feature type="region of interest" description="Disordered" evidence="8">
    <location>
        <begin position="1"/>
        <end position="61"/>
    </location>
</feature>
<feature type="transmembrane region" description="Helical" evidence="9">
    <location>
        <begin position="660"/>
        <end position="677"/>
    </location>
</feature>
<feature type="coiled-coil region" evidence="7">
    <location>
        <begin position="498"/>
        <end position="604"/>
    </location>
</feature>
<dbReference type="AlphaFoldDB" id="A0A8D3AKH4"/>
<evidence type="ECO:0000256" key="8">
    <source>
        <dbReference type="SAM" id="MobiDB-lite"/>
    </source>
</evidence>
<dbReference type="GO" id="GO:0016020">
    <property type="term" value="C:membrane"/>
    <property type="evidence" value="ECO:0007669"/>
    <property type="project" value="UniProtKB-SubCell"/>
</dbReference>
<protein>
    <submittedName>
        <fullName evidence="10">Transmembrane and coiled-coil domain family 1</fullName>
    </submittedName>
</protein>
<keyword evidence="6 9" id="KW-0472">Membrane</keyword>